<reference evidence="6 7" key="1">
    <citation type="submission" date="2023-08" db="EMBL/GenBank/DDBJ databases">
        <title>Black Yeasts Isolated from many extreme environments.</title>
        <authorList>
            <person name="Coleine C."/>
            <person name="Stajich J.E."/>
            <person name="Selbmann L."/>
        </authorList>
    </citation>
    <scope>NUCLEOTIDE SEQUENCE [LARGE SCALE GENOMIC DNA]</scope>
    <source>
        <strain evidence="6 7">CCFEE 5792</strain>
    </source>
</reference>
<accession>A0AAV9N0U3</accession>
<organism evidence="6 7">
    <name type="scientific">Exophiala bonariae</name>
    <dbReference type="NCBI Taxonomy" id="1690606"/>
    <lineage>
        <taxon>Eukaryota</taxon>
        <taxon>Fungi</taxon>
        <taxon>Dikarya</taxon>
        <taxon>Ascomycota</taxon>
        <taxon>Pezizomycotina</taxon>
        <taxon>Eurotiomycetes</taxon>
        <taxon>Chaetothyriomycetidae</taxon>
        <taxon>Chaetothyriales</taxon>
        <taxon>Herpotrichiellaceae</taxon>
        <taxon>Exophiala</taxon>
    </lineage>
</organism>
<dbReference type="PANTHER" id="PTHR10209:SF881">
    <property type="entry name" value="FI07970P-RELATED"/>
    <property type="match status" value="1"/>
</dbReference>
<gene>
    <name evidence="6" type="ORF">LTR84_008413</name>
</gene>
<feature type="domain" description="Fe2OG dioxygenase" evidence="5">
    <location>
        <begin position="153"/>
        <end position="260"/>
    </location>
</feature>
<dbReference type="InterPro" id="IPR026992">
    <property type="entry name" value="DIOX_N"/>
</dbReference>
<proteinExistence type="inferred from homology"/>
<dbReference type="Gene3D" id="2.60.120.330">
    <property type="entry name" value="B-lactam Antibiotic, Isopenicillin N Synthase, Chain"/>
    <property type="match status" value="1"/>
</dbReference>
<dbReference type="AlphaFoldDB" id="A0AAV9N0U3"/>
<dbReference type="GO" id="GO:0044283">
    <property type="term" value="P:small molecule biosynthetic process"/>
    <property type="evidence" value="ECO:0007669"/>
    <property type="project" value="UniProtKB-ARBA"/>
</dbReference>
<evidence type="ECO:0000256" key="1">
    <source>
        <dbReference type="ARBA" id="ARBA00022723"/>
    </source>
</evidence>
<comment type="caution">
    <text evidence="6">The sequence shown here is derived from an EMBL/GenBank/DDBJ whole genome shotgun (WGS) entry which is preliminary data.</text>
</comment>
<dbReference type="SUPFAM" id="SSF51197">
    <property type="entry name" value="Clavaminate synthase-like"/>
    <property type="match status" value="1"/>
</dbReference>
<dbReference type="GeneID" id="89976576"/>
<comment type="similarity">
    <text evidence="4">Belongs to the iron/ascorbate-dependent oxidoreductase family.</text>
</comment>
<keyword evidence="2 4" id="KW-0560">Oxidoreductase</keyword>
<dbReference type="PANTHER" id="PTHR10209">
    <property type="entry name" value="OXIDOREDUCTASE, 2OG-FE II OXYGENASE FAMILY PROTEIN"/>
    <property type="match status" value="1"/>
</dbReference>
<evidence type="ECO:0000313" key="7">
    <source>
        <dbReference type="Proteomes" id="UP001358417"/>
    </source>
</evidence>
<evidence type="ECO:0000256" key="3">
    <source>
        <dbReference type="ARBA" id="ARBA00023004"/>
    </source>
</evidence>
<keyword evidence="7" id="KW-1185">Reference proteome</keyword>
<sequence>MDEEAVILGKALIDSWRKDDILQITMTPEEGDLLRQSYEISKAFFELPHAEKSKYVDDQSYAGYIASGEEITDGIADYSEIFTVFKDLPATDTRVRDKWPCHGPCPWPSPEYEHVMKQLMGLLGQSGRKLLKLVGLGLGLKDPDALVHLTKDGWHHMHVLRFPQVDRTNGNDKAGRGIGSHTDYGLLVIASQTDVGGLFVRPPVHGEDNIENWEKSAAGLHEDDDKWIFVPPVENTLTVFPGSRSLYPEIRSRRVNLWHR</sequence>
<dbReference type="GO" id="GO:0016491">
    <property type="term" value="F:oxidoreductase activity"/>
    <property type="evidence" value="ECO:0007669"/>
    <property type="project" value="UniProtKB-KW"/>
</dbReference>
<evidence type="ECO:0000313" key="6">
    <source>
        <dbReference type="EMBL" id="KAK5046270.1"/>
    </source>
</evidence>
<keyword evidence="3 4" id="KW-0408">Iron</keyword>
<dbReference type="InterPro" id="IPR027443">
    <property type="entry name" value="IPNS-like_sf"/>
</dbReference>
<keyword evidence="1 4" id="KW-0479">Metal-binding</keyword>
<dbReference type="InterPro" id="IPR005123">
    <property type="entry name" value="Oxoglu/Fe-dep_dioxygenase_dom"/>
</dbReference>
<name>A0AAV9N0U3_9EURO</name>
<evidence type="ECO:0000256" key="2">
    <source>
        <dbReference type="ARBA" id="ARBA00023002"/>
    </source>
</evidence>
<dbReference type="EMBL" id="JAVRRD010000031">
    <property type="protein sequence ID" value="KAK5046270.1"/>
    <property type="molecule type" value="Genomic_DNA"/>
</dbReference>
<dbReference type="Proteomes" id="UP001358417">
    <property type="component" value="Unassembled WGS sequence"/>
</dbReference>
<dbReference type="RefSeq" id="XP_064701864.1">
    <property type="nucleotide sequence ID" value="XM_064851959.1"/>
</dbReference>
<evidence type="ECO:0000256" key="4">
    <source>
        <dbReference type="RuleBase" id="RU003682"/>
    </source>
</evidence>
<evidence type="ECO:0000259" key="5">
    <source>
        <dbReference type="PROSITE" id="PS51471"/>
    </source>
</evidence>
<dbReference type="GO" id="GO:0046872">
    <property type="term" value="F:metal ion binding"/>
    <property type="evidence" value="ECO:0007669"/>
    <property type="project" value="UniProtKB-KW"/>
</dbReference>
<protein>
    <recommendedName>
        <fullName evidence="5">Fe2OG dioxygenase domain-containing protein</fullName>
    </recommendedName>
</protein>
<dbReference type="Pfam" id="PF14226">
    <property type="entry name" value="DIOX_N"/>
    <property type="match status" value="1"/>
</dbReference>
<dbReference type="PROSITE" id="PS51471">
    <property type="entry name" value="FE2OG_OXY"/>
    <property type="match status" value="1"/>
</dbReference>